<gene>
    <name evidence="3" type="ORF">AS033_12455</name>
    <name evidence="4" type="ORF">RSA11_13385</name>
    <name evidence="5" type="ORF">SZL87_12975</name>
</gene>
<dbReference type="GO" id="GO:0003677">
    <property type="term" value="F:DNA binding"/>
    <property type="evidence" value="ECO:0007669"/>
    <property type="project" value="InterPro"/>
</dbReference>
<keyword evidence="3" id="KW-0540">Nuclease</keyword>
<dbReference type="RefSeq" id="WP_023469692.1">
    <property type="nucleotide sequence ID" value="NZ_JAVMJT010000004.1"/>
</dbReference>
<dbReference type="Proteomes" id="UP000072605">
    <property type="component" value="Unassembled WGS sequence"/>
</dbReference>
<dbReference type="OrthoDB" id="9797274at2"/>
<keyword evidence="1" id="KW-0472">Membrane</keyword>
<dbReference type="Proteomes" id="UP001387110">
    <property type="component" value="Unassembled WGS sequence"/>
</dbReference>
<keyword evidence="1" id="KW-0812">Transmembrane</keyword>
<dbReference type="InterPro" id="IPR052906">
    <property type="entry name" value="Type_IV_Methyl-Rstrct_Enzyme"/>
</dbReference>
<dbReference type="PANTHER" id="PTHR30015">
    <property type="entry name" value="MRR RESTRICTION SYSTEM PROTEIN"/>
    <property type="match status" value="1"/>
</dbReference>
<evidence type="ECO:0000313" key="6">
    <source>
        <dbReference type="Proteomes" id="UP000053797"/>
    </source>
</evidence>
<reference evidence="3 6" key="1">
    <citation type="journal article" date="2015" name="Int. J. Syst. Evol. Microbiol.">
        <title>Exiguobacterium enclense sp. nov., isolated from sediment.</title>
        <authorList>
            <person name="Dastager S.G."/>
            <person name="Mawlankar R."/>
            <person name="Sonalkar V.V."/>
            <person name="Thorat M.N."/>
            <person name="Mual P."/>
            <person name="Verma A."/>
            <person name="Krishnamurthi S."/>
            <person name="Tang S.K."/>
            <person name="Li W.J."/>
        </authorList>
    </citation>
    <scope>NUCLEOTIDE SEQUENCE [LARGE SCALE GENOMIC DNA]</scope>
    <source>
        <strain evidence="3 6">NIO-1109</strain>
    </source>
</reference>
<name>A0A0V8GE36_9BACL</name>
<dbReference type="EMBL" id="JBAWKY010000004">
    <property type="protein sequence ID" value="MEI4463331.1"/>
    <property type="molecule type" value="Genomic_DNA"/>
</dbReference>
<proteinExistence type="predicted"/>
<evidence type="ECO:0000313" key="5">
    <source>
        <dbReference type="EMBL" id="MEI4463331.1"/>
    </source>
</evidence>
<accession>A0A0V8GE36</accession>
<dbReference type="Pfam" id="PF04471">
    <property type="entry name" value="Mrr_cat"/>
    <property type="match status" value="1"/>
</dbReference>
<protein>
    <submittedName>
        <fullName evidence="3">Restriction endonuclease</fullName>
    </submittedName>
</protein>
<reference evidence="5 8" key="3">
    <citation type="submission" date="2023-12" db="EMBL/GenBank/DDBJ databases">
        <authorList>
            <person name="Easwaran N."/>
            <person name="Lazarus H.P.S."/>
        </authorList>
    </citation>
    <scope>NUCLEOTIDE SEQUENCE [LARGE SCALE GENOMIC DNA]</scope>
    <source>
        <strain evidence="5 8">VIT-2023</strain>
    </source>
</reference>
<dbReference type="InterPro" id="IPR007560">
    <property type="entry name" value="Restrct_endonuc_IV_Mrr"/>
</dbReference>
<dbReference type="AlphaFoldDB" id="A0A0V8GE36"/>
<dbReference type="EMBL" id="LDQV01000030">
    <property type="protein sequence ID" value="KTR25878.1"/>
    <property type="molecule type" value="Genomic_DNA"/>
</dbReference>
<dbReference type="GO" id="GO:0009307">
    <property type="term" value="P:DNA restriction-modification system"/>
    <property type="evidence" value="ECO:0007669"/>
    <property type="project" value="InterPro"/>
</dbReference>
<sequence length="175" mass="19890">MKRLKRKRLLLAALFAMIGIFGTYFFSSSWEPLILIISIVGCILFLLLSILTPSLEKRLDRMEGREFEEWLADLFETAGYRVELTPASRDFGADLLIEDERGYKIAIQAKRYSAAVGLEAVQQVAASVPFYGMDEGWVVTNSTFTEAAYQLAEPNQVRLIDREELLAFAKEMNLH</sequence>
<evidence type="ECO:0000256" key="1">
    <source>
        <dbReference type="SAM" id="Phobius"/>
    </source>
</evidence>
<dbReference type="InterPro" id="IPR011335">
    <property type="entry name" value="Restrct_endonuc-II-like"/>
</dbReference>
<keyword evidence="8" id="KW-1185">Reference proteome</keyword>
<comment type="caution">
    <text evidence="3">The sequence shown here is derived from an EMBL/GenBank/DDBJ whole genome shotgun (WGS) entry which is preliminary data.</text>
</comment>
<keyword evidence="1" id="KW-1133">Transmembrane helix</keyword>
<evidence type="ECO:0000313" key="4">
    <source>
        <dbReference type="EMBL" id="KTR25878.1"/>
    </source>
</evidence>
<evidence type="ECO:0000313" key="8">
    <source>
        <dbReference type="Proteomes" id="UP001387110"/>
    </source>
</evidence>
<evidence type="ECO:0000313" key="3">
    <source>
        <dbReference type="EMBL" id="KSU48426.1"/>
    </source>
</evidence>
<reference evidence="4 7" key="2">
    <citation type="journal article" date="2016" name="Front. Microbiol.">
        <title>Genomic Resource of Rice Seed Associated Bacteria.</title>
        <authorList>
            <person name="Midha S."/>
            <person name="Bansal K."/>
            <person name="Sharma S."/>
            <person name="Kumar N."/>
            <person name="Patil P.P."/>
            <person name="Chaudhry V."/>
            <person name="Patil P.B."/>
        </authorList>
    </citation>
    <scope>NUCLEOTIDE SEQUENCE [LARGE SCALE GENOMIC DNA]</scope>
    <source>
        <strain evidence="4 7">RSA11</strain>
    </source>
</reference>
<feature type="transmembrane region" description="Helical" evidence="1">
    <location>
        <begin position="9"/>
        <end position="27"/>
    </location>
</feature>
<organism evidence="3 6">
    <name type="scientific">Exiguobacterium indicum</name>
    <dbReference type="NCBI Taxonomy" id="296995"/>
    <lineage>
        <taxon>Bacteria</taxon>
        <taxon>Bacillati</taxon>
        <taxon>Bacillota</taxon>
        <taxon>Bacilli</taxon>
        <taxon>Bacillales</taxon>
        <taxon>Bacillales Family XII. Incertae Sedis</taxon>
        <taxon>Exiguobacterium</taxon>
    </lineage>
</organism>
<dbReference type="Proteomes" id="UP000053797">
    <property type="component" value="Unassembled WGS sequence"/>
</dbReference>
<feature type="transmembrane region" description="Helical" evidence="1">
    <location>
        <begin position="33"/>
        <end position="55"/>
    </location>
</feature>
<keyword evidence="3" id="KW-0255">Endonuclease</keyword>
<keyword evidence="3" id="KW-0378">Hydrolase</keyword>
<evidence type="ECO:0000313" key="7">
    <source>
        <dbReference type="Proteomes" id="UP000072605"/>
    </source>
</evidence>
<feature type="domain" description="Restriction endonuclease type IV Mrr" evidence="2">
    <location>
        <begin position="59"/>
        <end position="167"/>
    </location>
</feature>
<dbReference type="SUPFAM" id="SSF52980">
    <property type="entry name" value="Restriction endonuclease-like"/>
    <property type="match status" value="1"/>
</dbReference>
<dbReference type="InterPro" id="IPR011856">
    <property type="entry name" value="tRNA_endonuc-like_dom_sf"/>
</dbReference>
<dbReference type="GO" id="GO:0015666">
    <property type="term" value="F:restriction endodeoxyribonuclease activity"/>
    <property type="evidence" value="ECO:0007669"/>
    <property type="project" value="TreeGrafter"/>
</dbReference>
<dbReference type="Gene3D" id="3.40.1350.10">
    <property type="match status" value="1"/>
</dbReference>
<evidence type="ECO:0000259" key="2">
    <source>
        <dbReference type="Pfam" id="PF04471"/>
    </source>
</evidence>
<dbReference type="EMBL" id="LNQL01000004">
    <property type="protein sequence ID" value="KSU48426.1"/>
    <property type="molecule type" value="Genomic_DNA"/>
</dbReference>
<dbReference type="PANTHER" id="PTHR30015:SF6">
    <property type="entry name" value="SLL1429 PROTEIN"/>
    <property type="match status" value="1"/>
</dbReference>
<dbReference type="GeneID" id="90838104"/>